<gene>
    <name evidence="1" type="ORF">LUA448_LOCUS25287</name>
</gene>
<comment type="caution">
    <text evidence="1">The sequence shown here is derived from an EMBL/GenBank/DDBJ whole genome shotgun (WGS) entry which is preliminary data.</text>
</comment>
<evidence type="ECO:0000313" key="1">
    <source>
        <dbReference type="EMBL" id="CAF3500891.1"/>
    </source>
</evidence>
<sequence length="40" mass="4596">MTSINIKLMLWPITSVKSEEELEIPPQFSLGVAYLLYVLK</sequence>
<dbReference type="Proteomes" id="UP000663833">
    <property type="component" value="Unassembled WGS sequence"/>
</dbReference>
<dbReference type="EMBL" id="CAJNYD010003360">
    <property type="protein sequence ID" value="CAF3500891.1"/>
    <property type="molecule type" value="Genomic_DNA"/>
</dbReference>
<organism evidence="1 2">
    <name type="scientific">Rotaria socialis</name>
    <dbReference type="NCBI Taxonomy" id="392032"/>
    <lineage>
        <taxon>Eukaryota</taxon>
        <taxon>Metazoa</taxon>
        <taxon>Spiralia</taxon>
        <taxon>Gnathifera</taxon>
        <taxon>Rotifera</taxon>
        <taxon>Eurotatoria</taxon>
        <taxon>Bdelloidea</taxon>
        <taxon>Philodinida</taxon>
        <taxon>Philodinidae</taxon>
        <taxon>Rotaria</taxon>
    </lineage>
</organism>
<evidence type="ECO:0000313" key="2">
    <source>
        <dbReference type="Proteomes" id="UP000663833"/>
    </source>
</evidence>
<accession>A0A818H1J5</accession>
<feature type="non-terminal residue" evidence="1">
    <location>
        <position position="40"/>
    </location>
</feature>
<reference evidence="1" key="1">
    <citation type="submission" date="2021-02" db="EMBL/GenBank/DDBJ databases">
        <authorList>
            <person name="Nowell W R."/>
        </authorList>
    </citation>
    <scope>NUCLEOTIDE SEQUENCE</scope>
</reference>
<dbReference type="AlphaFoldDB" id="A0A818H1J5"/>
<proteinExistence type="predicted"/>
<protein>
    <submittedName>
        <fullName evidence="1">Uncharacterized protein</fullName>
    </submittedName>
</protein>
<name>A0A818H1J5_9BILA</name>